<keyword evidence="3" id="KW-1185">Reference proteome</keyword>
<feature type="domain" description="SGNH hydrolase-type esterase" evidence="1">
    <location>
        <begin position="26"/>
        <end position="191"/>
    </location>
</feature>
<dbReference type="SUPFAM" id="SSF52266">
    <property type="entry name" value="SGNH hydrolase"/>
    <property type="match status" value="1"/>
</dbReference>
<dbReference type="Pfam" id="PF13472">
    <property type="entry name" value="Lipase_GDSL_2"/>
    <property type="match status" value="1"/>
</dbReference>
<protein>
    <submittedName>
        <fullName evidence="2">Arylesterase</fullName>
    </submittedName>
</protein>
<name>A0A2M8IVH6_9RHOB</name>
<dbReference type="OrthoDB" id="9786188at2"/>
<dbReference type="EMBL" id="PGTB01000168">
    <property type="protein sequence ID" value="PJE34535.1"/>
    <property type="molecule type" value="Genomic_DNA"/>
</dbReference>
<dbReference type="RefSeq" id="WP_100164485.1">
    <property type="nucleotide sequence ID" value="NZ_PGTB01000168.1"/>
</dbReference>
<evidence type="ECO:0000313" key="2">
    <source>
        <dbReference type="EMBL" id="PJE34535.1"/>
    </source>
</evidence>
<evidence type="ECO:0000313" key="3">
    <source>
        <dbReference type="Proteomes" id="UP000231553"/>
    </source>
</evidence>
<dbReference type="InterPro" id="IPR051532">
    <property type="entry name" value="Ester_Hydrolysis_Enzymes"/>
</dbReference>
<dbReference type="PANTHER" id="PTHR30383:SF24">
    <property type="entry name" value="THIOESTERASE 1_PROTEASE 1_LYSOPHOSPHOLIPASE L1"/>
    <property type="match status" value="1"/>
</dbReference>
<accession>A0A2M8IVH6</accession>
<reference evidence="2 3" key="1">
    <citation type="journal article" date="2018" name="Int. J. Syst. Evol. Microbiol.">
        <title>Pseudooceanicola lipolyticus sp. nov., a marine alphaproteobacterium, reclassification of Oceanicola flagellatus as Pseudooceanicola flagellatus comb. nov. and emended description of the genus Pseudooceanicola.</title>
        <authorList>
            <person name="Huang M.-M."/>
            <person name="Guo L.-L."/>
            <person name="Wu Y.-H."/>
            <person name="Lai Q.-L."/>
            <person name="Shao Z.-Z."/>
            <person name="Wang C.-S."/>
            <person name="Wu M."/>
            <person name="Xu X.-W."/>
        </authorList>
    </citation>
    <scope>NUCLEOTIDE SEQUENCE [LARGE SCALE GENOMIC DNA]</scope>
    <source>
        <strain evidence="2 3">157</strain>
    </source>
</reference>
<dbReference type="InterPro" id="IPR036514">
    <property type="entry name" value="SGNH_hydro_sf"/>
</dbReference>
<dbReference type="Gene3D" id="3.40.50.1110">
    <property type="entry name" value="SGNH hydrolase"/>
    <property type="match status" value="1"/>
</dbReference>
<dbReference type="CDD" id="cd01822">
    <property type="entry name" value="Lysophospholipase_L1_like"/>
    <property type="match status" value="1"/>
</dbReference>
<dbReference type="GO" id="GO:0004622">
    <property type="term" value="F:phosphatidylcholine lysophospholipase activity"/>
    <property type="evidence" value="ECO:0007669"/>
    <property type="project" value="TreeGrafter"/>
</dbReference>
<proteinExistence type="predicted"/>
<dbReference type="AlphaFoldDB" id="A0A2M8IVH6"/>
<gene>
    <name evidence="2" type="ORF">CVM52_21750</name>
</gene>
<sequence length="213" mass="22110">MRKVLLGIILIWTGFVARAEPVTIAALGDSLTQGYGLPQEAGFVPQLEEWLRAEGAEVVLINAGVSGDTTAGGAARVNWTLTPEVDAMIVALGGNDLLRGIDPAVSRANLEAILQAAQAAEVPVLLIGMQAPGNYGPEYKRDFEANYAELAEQYGTLLVPDFLGGIAGEGADPAALGRFLQSDGIHPNAEGVVRIVAAIGPAVQALIASARQD</sequence>
<dbReference type="InterPro" id="IPR013830">
    <property type="entry name" value="SGNH_hydro"/>
</dbReference>
<organism evidence="2 3">
    <name type="scientific">Pseudooceanicola lipolyticus</name>
    <dbReference type="NCBI Taxonomy" id="2029104"/>
    <lineage>
        <taxon>Bacteria</taxon>
        <taxon>Pseudomonadati</taxon>
        <taxon>Pseudomonadota</taxon>
        <taxon>Alphaproteobacteria</taxon>
        <taxon>Rhodobacterales</taxon>
        <taxon>Paracoccaceae</taxon>
        <taxon>Pseudooceanicola</taxon>
    </lineage>
</organism>
<comment type="caution">
    <text evidence="2">The sequence shown here is derived from an EMBL/GenBank/DDBJ whole genome shotgun (WGS) entry which is preliminary data.</text>
</comment>
<evidence type="ECO:0000259" key="1">
    <source>
        <dbReference type="Pfam" id="PF13472"/>
    </source>
</evidence>
<dbReference type="Proteomes" id="UP000231553">
    <property type="component" value="Unassembled WGS sequence"/>
</dbReference>
<dbReference type="PANTHER" id="PTHR30383">
    <property type="entry name" value="THIOESTERASE 1/PROTEASE 1/LYSOPHOSPHOLIPASE L1"/>
    <property type="match status" value="1"/>
</dbReference>